<sequence length="410" mass="44689">MTAFASILHAGTLLVVNAILALLSAAIFIVLYATRPKVAASKGVLLWGLGYGAIALGFCILILPAFKVEFSYFVLLANLLIDAGTILTLFGVAIYLQRWGWELWALLPAAILGCIEIVLVIAGGESYRVMVPLGAGLRAIVTIATAIALWRCADDARQMAARLASVFHLVWAAMLGLRIIWWLGHPIADTAMDPTSTFGLLSRLLLTWAITPSYLWMLTRELDAELIRQARQDPLTGVANRRVIWAEGEKWAGTGSRKRQYLAVLIIDIDHFKAVNDNWGHGVGDEVLVGVAHSLAQHMRDEDLLARIGGEEFMALVRHDGPSIDQATDAIRAIAERLRQAIEKDAFPLPSGGNLVCTASIGYAISLRGQYQWKDIVEAADGALYDAKRNGRNQVMGSVYEPKAVHAKAD</sequence>
<feature type="transmembrane region" description="Helical" evidence="3">
    <location>
        <begin position="6"/>
        <end position="32"/>
    </location>
</feature>
<name>A0A7W6NXA2_9SPHN</name>
<accession>A0A7W6NXA2</accession>
<dbReference type="Proteomes" id="UP000557392">
    <property type="component" value="Unassembled WGS sequence"/>
</dbReference>
<dbReference type="InterPro" id="IPR000160">
    <property type="entry name" value="GGDEF_dom"/>
</dbReference>
<dbReference type="FunFam" id="3.30.70.270:FF:000001">
    <property type="entry name" value="Diguanylate cyclase domain protein"/>
    <property type="match status" value="1"/>
</dbReference>
<gene>
    <name evidence="5" type="ORF">GGR46_002976</name>
</gene>
<dbReference type="CDD" id="cd01949">
    <property type="entry name" value="GGDEF"/>
    <property type="match status" value="1"/>
</dbReference>
<feature type="transmembrane region" description="Helical" evidence="3">
    <location>
        <begin position="103"/>
        <end position="123"/>
    </location>
</feature>
<dbReference type="PANTHER" id="PTHR45138:SF9">
    <property type="entry name" value="DIGUANYLATE CYCLASE DGCM-RELATED"/>
    <property type="match status" value="1"/>
</dbReference>
<dbReference type="GO" id="GO:0005886">
    <property type="term" value="C:plasma membrane"/>
    <property type="evidence" value="ECO:0007669"/>
    <property type="project" value="TreeGrafter"/>
</dbReference>
<organism evidence="5 6">
    <name type="scientific">Sphingomonas kyeonggiensis</name>
    <dbReference type="NCBI Taxonomy" id="1268553"/>
    <lineage>
        <taxon>Bacteria</taxon>
        <taxon>Pseudomonadati</taxon>
        <taxon>Pseudomonadota</taxon>
        <taxon>Alphaproteobacteria</taxon>
        <taxon>Sphingomonadales</taxon>
        <taxon>Sphingomonadaceae</taxon>
        <taxon>Sphingomonas</taxon>
    </lineage>
</organism>
<dbReference type="EC" id="2.7.7.65" evidence="1"/>
<evidence type="ECO:0000256" key="2">
    <source>
        <dbReference type="ARBA" id="ARBA00034247"/>
    </source>
</evidence>
<evidence type="ECO:0000256" key="3">
    <source>
        <dbReference type="SAM" id="Phobius"/>
    </source>
</evidence>
<comment type="catalytic activity">
    <reaction evidence="2">
        <text>2 GTP = 3',3'-c-di-GMP + 2 diphosphate</text>
        <dbReference type="Rhea" id="RHEA:24898"/>
        <dbReference type="ChEBI" id="CHEBI:33019"/>
        <dbReference type="ChEBI" id="CHEBI:37565"/>
        <dbReference type="ChEBI" id="CHEBI:58805"/>
        <dbReference type="EC" id="2.7.7.65"/>
    </reaction>
</comment>
<evidence type="ECO:0000313" key="5">
    <source>
        <dbReference type="EMBL" id="MBB4099412.1"/>
    </source>
</evidence>
<dbReference type="PANTHER" id="PTHR45138">
    <property type="entry name" value="REGULATORY COMPONENTS OF SENSORY TRANSDUCTION SYSTEM"/>
    <property type="match status" value="1"/>
</dbReference>
<dbReference type="EMBL" id="JACIEH010000002">
    <property type="protein sequence ID" value="MBB4099412.1"/>
    <property type="molecule type" value="Genomic_DNA"/>
</dbReference>
<feature type="transmembrane region" description="Helical" evidence="3">
    <location>
        <begin position="129"/>
        <end position="150"/>
    </location>
</feature>
<keyword evidence="3" id="KW-1133">Transmembrane helix</keyword>
<dbReference type="SUPFAM" id="SSF55073">
    <property type="entry name" value="Nucleotide cyclase"/>
    <property type="match status" value="1"/>
</dbReference>
<keyword evidence="6" id="KW-1185">Reference proteome</keyword>
<feature type="transmembrane region" description="Helical" evidence="3">
    <location>
        <begin position="44"/>
        <end position="66"/>
    </location>
</feature>
<dbReference type="AlphaFoldDB" id="A0A7W6NXA2"/>
<keyword evidence="3" id="KW-0472">Membrane</keyword>
<protein>
    <recommendedName>
        <fullName evidence="1">diguanylate cyclase</fullName>
        <ecNumber evidence="1">2.7.7.65</ecNumber>
    </recommendedName>
</protein>
<dbReference type="NCBIfam" id="TIGR00254">
    <property type="entry name" value="GGDEF"/>
    <property type="match status" value="1"/>
</dbReference>
<reference evidence="5 6" key="1">
    <citation type="submission" date="2020-08" db="EMBL/GenBank/DDBJ databases">
        <title>Genomic Encyclopedia of Type Strains, Phase IV (KMG-IV): sequencing the most valuable type-strain genomes for metagenomic binning, comparative biology and taxonomic classification.</title>
        <authorList>
            <person name="Goeker M."/>
        </authorList>
    </citation>
    <scope>NUCLEOTIDE SEQUENCE [LARGE SCALE GENOMIC DNA]</scope>
    <source>
        <strain evidence="5 6">DSM 101806</strain>
    </source>
</reference>
<evidence type="ECO:0000259" key="4">
    <source>
        <dbReference type="PROSITE" id="PS50887"/>
    </source>
</evidence>
<dbReference type="GO" id="GO:0043709">
    <property type="term" value="P:cell adhesion involved in single-species biofilm formation"/>
    <property type="evidence" value="ECO:0007669"/>
    <property type="project" value="TreeGrafter"/>
</dbReference>
<proteinExistence type="predicted"/>
<dbReference type="Gene3D" id="3.30.70.270">
    <property type="match status" value="1"/>
</dbReference>
<feature type="transmembrane region" description="Helical" evidence="3">
    <location>
        <begin position="196"/>
        <end position="218"/>
    </location>
</feature>
<comment type="caution">
    <text evidence="5">The sequence shown here is derived from an EMBL/GenBank/DDBJ whole genome shotgun (WGS) entry which is preliminary data.</text>
</comment>
<dbReference type="PROSITE" id="PS50887">
    <property type="entry name" value="GGDEF"/>
    <property type="match status" value="1"/>
</dbReference>
<dbReference type="InterPro" id="IPR043128">
    <property type="entry name" value="Rev_trsase/Diguanyl_cyclase"/>
</dbReference>
<dbReference type="InterPro" id="IPR029787">
    <property type="entry name" value="Nucleotide_cyclase"/>
</dbReference>
<dbReference type="SMART" id="SM00267">
    <property type="entry name" value="GGDEF"/>
    <property type="match status" value="1"/>
</dbReference>
<dbReference type="InterPro" id="IPR050469">
    <property type="entry name" value="Diguanylate_Cyclase"/>
</dbReference>
<evidence type="ECO:0000313" key="6">
    <source>
        <dbReference type="Proteomes" id="UP000557392"/>
    </source>
</evidence>
<keyword evidence="3" id="KW-0812">Transmembrane</keyword>
<dbReference type="GO" id="GO:1902201">
    <property type="term" value="P:negative regulation of bacterial-type flagellum-dependent cell motility"/>
    <property type="evidence" value="ECO:0007669"/>
    <property type="project" value="TreeGrafter"/>
</dbReference>
<evidence type="ECO:0000256" key="1">
    <source>
        <dbReference type="ARBA" id="ARBA00012528"/>
    </source>
</evidence>
<dbReference type="GO" id="GO:0052621">
    <property type="term" value="F:diguanylate cyclase activity"/>
    <property type="evidence" value="ECO:0007669"/>
    <property type="project" value="UniProtKB-EC"/>
</dbReference>
<feature type="transmembrane region" description="Helical" evidence="3">
    <location>
        <begin position="162"/>
        <end position="184"/>
    </location>
</feature>
<dbReference type="RefSeq" id="WP_183998678.1">
    <property type="nucleotide sequence ID" value="NZ_JACIEH010000002.1"/>
</dbReference>
<feature type="transmembrane region" description="Helical" evidence="3">
    <location>
        <begin position="72"/>
        <end position="96"/>
    </location>
</feature>
<dbReference type="Pfam" id="PF00990">
    <property type="entry name" value="GGDEF"/>
    <property type="match status" value="1"/>
</dbReference>
<feature type="domain" description="GGDEF" evidence="4">
    <location>
        <begin position="260"/>
        <end position="400"/>
    </location>
</feature>